<dbReference type="AlphaFoldDB" id="A0A0G3BK49"/>
<dbReference type="EMBL" id="CP011371">
    <property type="protein sequence ID" value="AKJ29824.1"/>
    <property type="molecule type" value="Genomic_DNA"/>
</dbReference>
<dbReference type="Gene3D" id="1.20.58.920">
    <property type="match status" value="1"/>
</dbReference>
<evidence type="ECO:0000256" key="2">
    <source>
        <dbReference type="ARBA" id="ARBA00004370"/>
    </source>
</evidence>
<evidence type="ECO:0000256" key="6">
    <source>
        <dbReference type="ARBA" id="ARBA00022777"/>
    </source>
</evidence>
<dbReference type="InterPro" id="IPR003594">
    <property type="entry name" value="HATPase_dom"/>
</dbReference>
<feature type="domain" description="Histidine kinase" evidence="9">
    <location>
        <begin position="513"/>
        <end position="721"/>
    </location>
</feature>
<keyword evidence="13" id="KW-1185">Reference proteome</keyword>
<dbReference type="KEGG" id="pbh:AAW51_3133"/>
<feature type="domain" description="Response regulatory" evidence="10">
    <location>
        <begin position="743"/>
        <end position="859"/>
    </location>
</feature>
<keyword evidence="5" id="KW-0808">Transferase</keyword>
<sequence length="873" mass="93516">MTAPRRWALDRVRTRLLAAFGLLLLAAISLAAVGWLGMRHAQRAVAGFEDELMPNLADALELAERTTQLAAIAPRITEWRDSDGVESDRLRAEQLLGQIRHHALDLQATGEFGALLARLEDEVRRDLAQLVALTRQKVELQRRLDAQMRRLEQLGDELHRPRAAAGRVDPSLAAVWSSLVLAVATDSAAALGSLEADVEASLLSVQRRDVLSAYPPRTAQTVMALASGADAVLALRRSMLELERSSAYLVVLMRANATELGDAVSRYVGGLQATARERSEAIRRSVRVGETGMLLVALACLGIAAGAAGYVRRLVGQIENITAVMSRLAQGDTAQPTPATRRRDELGALARTFEVFRDALLAKQRLVHDLHAQNEMIAAVHSSMTDALAVFDPDHRLLLWNPQLTQLLEPHGVRPSLGLSAARLLAGLPAGTTWAAPGQTARRPLSRRERIAFAGYDHVELQLPGGQVLDTRTRRVPGTGAVMLVTDLSARRAVESQLQHAQKMEVLGQLTGGVAHDFNNYLGTILGTLPLLEAELPSGSPAQARLARIRRAATGAAAQTRRLLAFARRQPLQAEVVPVDEAIEEMRDLIEYSAGPQVQVDLALGAGDACVEIDRGQLENALLNLVLNSGAAMPTGGRLTVQSEADPQQVRLRIEDSGCGIPEGVLGKVFEPFFTTKAPGEGSGLGLSTVYGFVKQSGGDIRIESQADAGTTVWLTFRRLPRPAAVQPDPVPGQPLPGLAGLTVLVVDDDDSLRETVTEMLQAAGARPLAAASGETALTALQQHEGVGLVLSDVCLGAGMDGWRLRQIVQSRHPALPIGLMSGLGPEGWQSPPPEHAAVPVLHKPFDLRTLLHWLGGLLPATGQPAAVGYRPD</sequence>
<dbReference type="InterPro" id="IPR036890">
    <property type="entry name" value="HATPase_C_sf"/>
</dbReference>
<evidence type="ECO:0000313" key="13">
    <source>
        <dbReference type="Proteomes" id="UP000035352"/>
    </source>
</evidence>
<dbReference type="SMART" id="SM00448">
    <property type="entry name" value="REC"/>
    <property type="match status" value="1"/>
</dbReference>
<dbReference type="InterPro" id="IPR011006">
    <property type="entry name" value="CheY-like_superfamily"/>
</dbReference>
<dbReference type="PRINTS" id="PR00344">
    <property type="entry name" value="BCTRLSENSOR"/>
</dbReference>
<dbReference type="Pfam" id="PF12860">
    <property type="entry name" value="PAS_7"/>
    <property type="match status" value="1"/>
</dbReference>
<dbReference type="InterPro" id="IPR003660">
    <property type="entry name" value="HAMP_dom"/>
</dbReference>
<dbReference type="Pfam" id="PF00672">
    <property type="entry name" value="HAMP"/>
    <property type="match status" value="1"/>
</dbReference>
<reference evidence="12 13" key="1">
    <citation type="submission" date="2015-05" db="EMBL/GenBank/DDBJ databases">
        <authorList>
            <person name="Tang B."/>
            <person name="Yu Y."/>
        </authorList>
    </citation>
    <scope>NUCLEOTIDE SEQUENCE [LARGE SCALE GENOMIC DNA]</scope>
    <source>
        <strain evidence="12 13">DSM 7029</strain>
    </source>
</reference>
<organism evidence="12 13">
    <name type="scientific">Caldimonas brevitalea</name>
    <dbReference type="NCBI Taxonomy" id="413882"/>
    <lineage>
        <taxon>Bacteria</taxon>
        <taxon>Pseudomonadati</taxon>
        <taxon>Pseudomonadota</taxon>
        <taxon>Betaproteobacteria</taxon>
        <taxon>Burkholderiales</taxon>
        <taxon>Sphaerotilaceae</taxon>
        <taxon>Caldimonas</taxon>
    </lineage>
</organism>
<dbReference type="OrthoDB" id="5389366at2"/>
<dbReference type="Pfam" id="PF00072">
    <property type="entry name" value="Response_reg"/>
    <property type="match status" value="1"/>
</dbReference>
<dbReference type="PATRIC" id="fig|413882.6.peg.3268"/>
<evidence type="ECO:0000256" key="4">
    <source>
        <dbReference type="ARBA" id="ARBA00022553"/>
    </source>
</evidence>
<dbReference type="PANTHER" id="PTHR43065:SF42">
    <property type="entry name" value="TWO-COMPONENT SENSOR PPRA"/>
    <property type="match status" value="1"/>
</dbReference>
<accession>A0A0G3BK49</accession>
<dbReference type="InterPro" id="IPR038188">
    <property type="entry name" value="TorS_sensor_sf"/>
</dbReference>
<evidence type="ECO:0000256" key="1">
    <source>
        <dbReference type="ARBA" id="ARBA00000085"/>
    </source>
</evidence>
<name>A0A0G3BK49_9BURK</name>
<dbReference type="SUPFAM" id="SSF52172">
    <property type="entry name" value="CheY-like"/>
    <property type="match status" value="1"/>
</dbReference>
<dbReference type="RefSeq" id="WP_047195347.1">
    <property type="nucleotide sequence ID" value="NZ_CP011371.1"/>
</dbReference>
<dbReference type="InterPro" id="IPR004358">
    <property type="entry name" value="Sig_transdc_His_kin-like_C"/>
</dbReference>
<evidence type="ECO:0000256" key="7">
    <source>
        <dbReference type="PROSITE-ProRule" id="PRU00169"/>
    </source>
</evidence>
<dbReference type="Pfam" id="PF02518">
    <property type="entry name" value="HATPase_c"/>
    <property type="match status" value="1"/>
</dbReference>
<dbReference type="PROSITE" id="PS50110">
    <property type="entry name" value="RESPONSE_REGULATORY"/>
    <property type="match status" value="1"/>
</dbReference>
<feature type="modified residue" description="4-aspartylphosphate" evidence="7">
    <location>
        <position position="793"/>
    </location>
</feature>
<evidence type="ECO:0000259" key="9">
    <source>
        <dbReference type="PROSITE" id="PS50109"/>
    </source>
</evidence>
<keyword evidence="4 7" id="KW-0597">Phosphoprotein</keyword>
<dbReference type="SUPFAM" id="SSF55874">
    <property type="entry name" value="ATPase domain of HSP90 chaperone/DNA topoisomerase II/histidine kinase"/>
    <property type="match status" value="1"/>
</dbReference>
<dbReference type="InterPro" id="IPR005467">
    <property type="entry name" value="His_kinase_dom"/>
</dbReference>
<proteinExistence type="predicted"/>
<evidence type="ECO:0000259" key="10">
    <source>
        <dbReference type="PROSITE" id="PS50110"/>
    </source>
</evidence>
<evidence type="ECO:0000259" key="11">
    <source>
        <dbReference type="PROSITE" id="PS50885"/>
    </source>
</evidence>
<dbReference type="InterPro" id="IPR001789">
    <property type="entry name" value="Sig_transdc_resp-reg_receiver"/>
</dbReference>
<feature type="coiled-coil region" evidence="8">
    <location>
        <begin position="116"/>
        <end position="157"/>
    </location>
</feature>
<protein>
    <recommendedName>
        <fullName evidence="3">histidine kinase</fullName>
        <ecNumber evidence="3">2.7.13.3</ecNumber>
    </recommendedName>
</protein>
<dbReference type="PROSITE" id="PS50885">
    <property type="entry name" value="HAMP"/>
    <property type="match status" value="1"/>
</dbReference>
<evidence type="ECO:0000256" key="8">
    <source>
        <dbReference type="SAM" id="Coils"/>
    </source>
</evidence>
<dbReference type="InterPro" id="IPR036097">
    <property type="entry name" value="HisK_dim/P_sf"/>
</dbReference>
<dbReference type="Gene3D" id="6.10.340.10">
    <property type="match status" value="1"/>
</dbReference>
<keyword evidence="6 12" id="KW-0418">Kinase</keyword>
<comment type="subcellular location">
    <subcellularLocation>
        <location evidence="2">Membrane</location>
    </subcellularLocation>
</comment>
<dbReference type="Gene3D" id="3.40.50.2300">
    <property type="match status" value="1"/>
</dbReference>
<dbReference type="SMART" id="SM00304">
    <property type="entry name" value="HAMP"/>
    <property type="match status" value="1"/>
</dbReference>
<dbReference type="InterPro" id="IPR003661">
    <property type="entry name" value="HisK_dim/P_dom"/>
</dbReference>
<dbReference type="STRING" id="413882.AAW51_3133"/>
<feature type="domain" description="HAMP" evidence="11">
    <location>
        <begin position="312"/>
        <end position="365"/>
    </location>
</feature>
<dbReference type="PANTHER" id="PTHR43065">
    <property type="entry name" value="SENSOR HISTIDINE KINASE"/>
    <property type="match status" value="1"/>
</dbReference>
<dbReference type="SUPFAM" id="SSF158472">
    <property type="entry name" value="HAMP domain-like"/>
    <property type="match status" value="1"/>
</dbReference>
<dbReference type="SMART" id="SM00388">
    <property type="entry name" value="HisKA"/>
    <property type="match status" value="1"/>
</dbReference>
<dbReference type="SUPFAM" id="SSF47384">
    <property type="entry name" value="Homodimeric domain of signal transducing histidine kinase"/>
    <property type="match status" value="1"/>
</dbReference>
<dbReference type="Proteomes" id="UP000035352">
    <property type="component" value="Chromosome"/>
</dbReference>
<evidence type="ECO:0000313" key="12">
    <source>
        <dbReference type="EMBL" id="AKJ29824.1"/>
    </source>
</evidence>
<evidence type="ECO:0000256" key="5">
    <source>
        <dbReference type="ARBA" id="ARBA00022679"/>
    </source>
</evidence>
<gene>
    <name evidence="12" type="ORF">AAW51_3133</name>
</gene>
<dbReference type="EC" id="2.7.13.3" evidence="3"/>
<dbReference type="CDD" id="cd06225">
    <property type="entry name" value="HAMP"/>
    <property type="match status" value="1"/>
</dbReference>
<evidence type="ECO:0000256" key="3">
    <source>
        <dbReference type="ARBA" id="ARBA00012438"/>
    </source>
</evidence>
<dbReference type="SMART" id="SM00387">
    <property type="entry name" value="HATPase_c"/>
    <property type="match status" value="1"/>
</dbReference>
<dbReference type="Gene3D" id="3.30.450.20">
    <property type="entry name" value="PAS domain"/>
    <property type="match status" value="1"/>
</dbReference>
<dbReference type="PROSITE" id="PS50109">
    <property type="entry name" value="HIS_KIN"/>
    <property type="match status" value="1"/>
</dbReference>
<dbReference type="Gene3D" id="1.10.287.130">
    <property type="match status" value="1"/>
</dbReference>
<dbReference type="GO" id="GO:0000155">
    <property type="term" value="F:phosphorelay sensor kinase activity"/>
    <property type="evidence" value="ECO:0007669"/>
    <property type="project" value="InterPro"/>
</dbReference>
<dbReference type="Gene3D" id="3.30.565.10">
    <property type="entry name" value="Histidine kinase-like ATPase, C-terminal domain"/>
    <property type="match status" value="1"/>
</dbReference>
<comment type="catalytic activity">
    <reaction evidence="1">
        <text>ATP + protein L-histidine = ADP + protein N-phospho-L-histidine.</text>
        <dbReference type="EC" id="2.7.13.3"/>
    </reaction>
</comment>
<dbReference type="GO" id="GO:0016020">
    <property type="term" value="C:membrane"/>
    <property type="evidence" value="ECO:0007669"/>
    <property type="project" value="UniProtKB-SubCell"/>
</dbReference>
<keyword evidence="8" id="KW-0175">Coiled coil</keyword>